<evidence type="ECO:0000256" key="5">
    <source>
        <dbReference type="ARBA" id="ARBA00022679"/>
    </source>
</evidence>
<dbReference type="EnsemblMetazoa" id="ADIR009088-RA">
    <property type="protein sequence ID" value="ADIR009088-PA"/>
    <property type="gene ID" value="ADIR009088"/>
</dbReference>
<feature type="domain" description="SET" evidence="13">
    <location>
        <begin position="1001"/>
        <end position="1118"/>
    </location>
</feature>
<evidence type="ECO:0000313" key="17">
    <source>
        <dbReference type="EnsemblMetazoa" id="ADIR009088-PA"/>
    </source>
</evidence>
<evidence type="ECO:0000259" key="13">
    <source>
        <dbReference type="PROSITE" id="PS50280"/>
    </source>
</evidence>
<dbReference type="Gene3D" id="2.170.270.10">
    <property type="entry name" value="SET domain"/>
    <property type="match status" value="1"/>
</dbReference>
<protein>
    <submittedName>
        <fullName evidence="17">Histone-lysine N-methyltransferase</fullName>
    </submittedName>
</protein>
<dbReference type="InterPro" id="IPR013083">
    <property type="entry name" value="Znf_RING/FYVE/PHD"/>
</dbReference>
<dbReference type="GO" id="GO:0016279">
    <property type="term" value="F:protein-lysine N-methyltransferase activity"/>
    <property type="evidence" value="ECO:0007669"/>
    <property type="project" value="UniProtKB-ARBA"/>
</dbReference>
<keyword evidence="6" id="KW-0949">S-adenosyl-L-methionine</keyword>
<reference evidence="17" key="2">
    <citation type="submission" date="2020-05" db="UniProtKB">
        <authorList>
            <consortium name="EnsemblMetazoa"/>
        </authorList>
    </citation>
    <scope>IDENTIFICATION</scope>
    <source>
        <strain evidence="17">WRAIR2</strain>
    </source>
</reference>
<dbReference type="SMART" id="SM00570">
    <property type="entry name" value="AWS"/>
    <property type="match status" value="1"/>
</dbReference>
<keyword evidence="11" id="KW-0539">Nucleus</keyword>
<dbReference type="Proteomes" id="UP000075884">
    <property type="component" value="Unassembled WGS sequence"/>
</dbReference>
<evidence type="ECO:0000256" key="7">
    <source>
        <dbReference type="ARBA" id="ARBA00022723"/>
    </source>
</evidence>
<evidence type="ECO:0000256" key="2">
    <source>
        <dbReference type="ARBA" id="ARBA00004286"/>
    </source>
</evidence>
<keyword evidence="5" id="KW-0808">Transferase</keyword>
<dbReference type="SMART" id="SM00293">
    <property type="entry name" value="PWWP"/>
    <property type="match status" value="1"/>
</dbReference>
<evidence type="ECO:0000259" key="16">
    <source>
        <dbReference type="PROSITE" id="PS51215"/>
    </source>
</evidence>
<name>A0A182NN53_9DIPT</name>
<feature type="compositionally biased region" description="Polar residues" evidence="12">
    <location>
        <begin position="57"/>
        <end position="66"/>
    </location>
</feature>
<dbReference type="Pfam" id="PF17907">
    <property type="entry name" value="AWS"/>
    <property type="match status" value="1"/>
</dbReference>
<dbReference type="PROSITE" id="PS50280">
    <property type="entry name" value="SET"/>
    <property type="match status" value="1"/>
</dbReference>
<evidence type="ECO:0000313" key="18">
    <source>
        <dbReference type="Proteomes" id="UP000075884"/>
    </source>
</evidence>
<dbReference type="InterPro" id="IPR006560">
    <property type="entry name" value="AWS_dom"/>
</dbReference>
<evidence type="ECO:0000256" key="9">
    <source>
        <dbReference type="ARBA" id="ARBA00022771"/>
    </source>
</evidence>
<dbReference type="CDD" id="cd15565">
    <property type="entry name" value="PHD2_NSD"/>
    <property type="match status" value="1"/>
</dbReference>
<dbReference type="GO" id="GO:0005694">
    <property type="term" value="C:chromosome"/>
    <property type="evidence" value="ECO:0007669"/>
    <property type="project" value="UniProtKB-SubCell"/>
</dbReference>
<dbReference type="CDD" id="cd05838">
    <property type="entry name" value="PWWP_NSD_rpt2"/>
    <property type="match status" value="1"/>
</dbReference>
<dbReference type="PANTHER" id="PTHR22884">
    <property type="entry name" value="SET DOMAIN PROTEINS"/>
    <property type="match status" value="1"/>
</dbReference>
<evidence type="ECO:0000256" key="3">
    <source>
        <dbReference type="ARBA" id="ARBA00022454"/>
    </source>
</evidence>
<proteinExistence type="predicted"/>
<dbReference type="CDD" id="cd15567">
    <property type="entry name" value="PHD4_NSD"/>
    <property type="match status" value="1"/>
</dbReference>
<dbReference type="Pfam" id="PF23004">
    <property type="entry name" value="PHDvar_NSD"/>
    <property type="match status" value="1"/>
</dbReference>
<accession>A0A182NN53</accession>
<evidence type="ECO:0000256" key="6">
    <source>
        <dbReference type="ARBA" id="ARBA00022691"/>
    </source>
</evidence>
<dbReference type="Pfam" id="PF00855">
    <property type="entry name" value="PWWP"/>
    <property type="match status" value="2"/>
</dbReference>
<feature type="region of interest" description="Disordered" evidence="12">
    <location>
        <begin position="1"/>
        <end position="66"/>
    </location>
</feature>
<feature type="compositionally biased region" description="Basic and acidic residues" evidence="12">
    <location>
        <begin position="38"/>
        <end position="49"/>
    </location>
</feature>
<feature type="domain" description="PWWP" evidence="14">
    <location>
        <begin position="810"/>
        <end position="872"/>
    </location>
</feature>
<dbReference type="Gene3D" id="2.30.30.140">
    <property type="match status" value="2"/>
</dbReference>
<evidence type="ECO:0000256" key="12">
    <source>
        <dbReference type="SAM" id="MobiDB-lite"/>
    </source>
</evidence>
<evidence type="ECO:0000256" key="8">
    <source>
        <dbReference type="ARBA" id="ARBA00022737"/>
    </source>
</evidence>
<organism evidence="17 18">
    <name type="scientific">Anopheles dirus</name>
    <dbReference type="NCBI Taxonomy" id="7168"/>
    <lineage>
        <taxon>Eukaryota</taxon>
        <taxon>Metazoa</taxon>
        <taxon>Ecdysozoa</taxon>
        <taxon>Arthropoda</taxon>
        <taxon>Hexapoda</taxon>
        <taxon>Insecta</taxon>
        <taxon>Pterygota</taxon>
        <taxon>Neoptera</taxon>
        <taxon>Endopterygota</taxon>
        <taxon>Diptera</taxon>
        <taxon>Nematocera</taxon>
        <taxon>Culicoidea</taxon>
        <taxon>Culicidae</taxon>
        <taxon>Anophelinae</taxon>
        <taxon>Anopheles</taxon>
    </lineage>
</organism>
<evidence type="ECO:0000256" key="11">
    <source>
        <dbReference type="ARBA" id="ARBA00023242"/>
    </source>
</evidence>
<dbReference type="AlphaFoldDB" id="A0A182NN53"/>
<dbReference type="Pfam" id="PF00856">
    <property type="entry name" value="SET"/>
    <property type="match status" value="1"/>
</dbReference>
<dbReference type="STRING" id="7168.A0A182NN53"/>
<dbReference type="InterPro" id="IPR055197">
    <property type="entry name" value="PHDvar_NSD"/>
</dbReference>
<dbReference type="InterPro" id="IPR000313">
    <property type="entry name" value="PWWP_dom"/>
</dbReference>
<evidence type="ECO:0000256" key="1">
    <source>
        <dbReference type="ARBA" id="ARBA00004123"/>
    </source>
</evidence>
<keyword evidence="9" id="KW-0863">Zinc-finger</keyword>
<dbReference type="SUPFAM" id="SSF82199">
    <property type="entry name" value="SET domain"/>
    <property type="match status" value="1"/>
</dbReference>
<evidence type="ECO:0000256" key="4">
    <source>
        <dbReference type="ARBA" id="ARBA00022603"/>
    </source>
</evidence>
<dbReference type="InterPro" id="IPR046341">
    <property type="entry name" value="SET_dom_sf"/>
</dbReference>
<comment type="subcellular location">
    <subcellularLocation>
        <location evidence="2">Chromosome</location>
    </subcellularLocation>
    <subcellularLocation>
        <location evidence="1">Nucleus</location>
    </subcellularLocation>
</comment>
<feature type="domain" description="AWS" evidence="16">
    <location>
        <begin position="949"/>
        <end position="999"/>
    </location>
</feature>
<dbReference type="GO" id="GO:0005634">
    <property type="term" value="C:nucleus"/>
    <property type="evidence" value="ECO:0007669"/>
    <property type="project" value="UniProtKB-SubCell"/>
</dbReference>
<evidence type="ECO:0000256" key="10">
    <source>
        <dbReference type="ARBA" id="ARBA00022833"/>
    </source>
</evidence>
<dbReference type="PROSITE" id="PS51215">
    <property type="entry name" value="AWS"/>
    <property type="match status" value="1"/>
</dbReference>
<evidence type="ECO:0000259" key="14">
    <source>
        <dbReference type="PROSITE" id="PS50812"/>
    </source>
</evidence>
<dbReference type="GO" id="GO:0008270">
    <property type="term" value="F:zinc ion binding"/>
    <property type="evidence" value="ECO:0007669"/>
    <property type="project" value="UniProtKB-KW"/>
</dbReference>
<dbReference type="PROSITE" id="PS50812">
    <property type="entry name" value="PWWP"/>
    <property type="match status" value="1"/>
</dbReference>
<keyword evidence="7" id="KW-0479">Metal-binding</keyword>
<dbReference type="InterPro" id="IPR011011">
    <property type="entry name" value="Znf_FYVE_PHD"/>
</dbReference>
<reference evidence="18" key="1">
    <citation type="submission" date="2013-03" db="EMBL/GenBank/DDBJ databases">
        <title>The Genome Sequence of Anopheles dirus WRAIR2.</title>
        <authorList>
            <consortium name="The Broad Institute Genomics Platform"/>
            <person name="Neafsey D.E."/>
            <person name="Walton C."/>
            <person name="Walker B."/>
            <person name="Young S.K."/>
            <person name="Zeng Q."/>
            <person name="Gargeya S."/>
            <person name="Fitzgerald M."/>
            <person name="Haas B."/>
            <person name="Abouelleil A."/>
            <person name="Allen A.W."/>
            <person name="Alvarado L."/>
            <person name="Arachchi H.M."/>
            <person name="Berlin A.M."/>
            <person name="Chapman S.B."/>
            <person name="Gainer-Dewar J."/>
            <person name="Goldberg J."/>
            <person name="Griggs A."/>
            <person name="Gujja S."/>
            <person name="Hansen M."/>
            <person name="Howarth C."/>
            <person name="Imamovic A."/>
            <person name="Ireland A."/>
            <person name="Larimer J."/>
            <person name="McCowan C."/>
            <person name="Murphy C."/>
            <person name="Pearson M."/>
            <person name="Poon T.W."/>
            <person name="Priest M."/>
            <person name="Roberts A."/>
            <person name="Saif S."/>
            <person name="Shea T."/>
            <person name="Sisk P."/>
            <person name="Sykes S."/>
            <person name="Wortman J."/>
            <person name="Nusbaum C."/>
            <person name="Birren B."/>
        </authorList>
    </citation>
    <scope>NUCLEOTIDE SEQUENCE [LARGE SCALE GENOMIC DNA]</scope>
    <source>
        <strain evidence="18">WRAIR2</strain>
    </source>
</reference>
<dbReference type="InterPro" id="IPR050777">
    <property type="entry name" value="SET2_Histone-Lys_MeTrsfase"/>
</dbReference>
<dbReference type="SUPFAM" id="SSF63748">
    <property type="entry name" value="Tudor/PWWP/MBT"/>
    <property type="match status" value="2"/>
</dbReference>
<dbReference type="VEuPathDB" id="VectorBase:ADIR009088"/>
<keyword evidence="4" id="KW-0489">Methyltransferase</keyword>
<dbReference type="InterPro" id="IPR001214">
    <property type="entry name" value="SET_dom"/>
</dbReference>
<evidence type="ECO:0000259" key="15">
    <source>
        <dbReference type="PROSITE" id="PS50868"/>
    </source>
</evidence>
<feature type="domain" description="Post-SET" evidence="15">
    <location>
        <begin position="1125"/>
        <end position="1141"/>
    </location>
</feature>
<dbReference type="PROSITE" id="PS50868">
    <property type="entry name" value="POST_SET"/>
    <property type="match status" value="1"/>
</dbReference>
<dbReference type="SMART" id="SM00249">
    <property type="entry name" value="PHD"/>
    <property type="match status" value="4"/>
</dbReference>
<dbReference type="InterPro" id="IPR055198">
    <property type="entry name" value="NSD_PHD"/>
</dbReference>
<dbReference type="SUPFAM" id="SSF57903">
    <property type="entry name" value="FYVE/PHD zinc finger"/>
    <property type="match status" value="2"/>
</dbReference>
<dbReference type="CDD" id="cd15566">
    <property type="entry name" value="PHD3_NSD"/>
    <property type="match status" value="1"/>
</dbReference>
<keyword evidence="18" id="KW-1185">Reference proteome</keyword>
<dbReference type="GO" id="GO:0032259">
    <property type="term" value="P:methylation"/>
    <property type="evidence" value="ECO:0007669"/>
    <property type="project" value="UniProtKB-KW"/>
</dbReference>
<dbReference type="GO" id="GO:0140938">
    <property type="term" value="F:histone H3 methyltransferase activity"/>
    <property type="evidence" value="ECO:0007669"/>
    <property type="project" value="UniProtKB-ARBA"/>
</dbReference>
<keyword evidence="8" id="KW-0677">Repeat</keyword>
<keyword evidence="10" id="KW-0862">Zinc</keyword>
<dbReference type="SMART" id="SM00317">
    <property type="entry name" value="SET"/>
    <property type="match status" value="1"/>
</dbReference>
<dbReference type="Pfam" id="PF22908">
    <property type="entry name" value="PHD_NSD"/>
    <property type="match status" value="1"/>
</dbReference>
<keyword evidence="3" id="KW-0158">Chromosome</keyword>
<dbReference type="InterPro" id="IPR001965">
    <property type="entry name" value="Znf_PHD"/>
</dbReference>
<dbReference type="InterPro" id="IPR003616">
    <property type="entry name" value="Post-SET_dom"/>
</dbReference>
<dbReference type="Gene3D" id="3.30.40.10">
    <property type="entry name" value="Zinc/RING finger domain, C3HC4 (zinc finger)"/>
    <property type="match status" value="2"/>
</dbReference>
<sequence length="1239" mass="139954">MANVETSLLSPTSTQKRVKSQESTPKGQKIARQVSSDDEIKSANDKDLSGEMGQPTIDENSNKVQRSTGRYLLNQLSSSLSPKMTEINTDADRRVSRYGRHQKQKENIDYVPVDIMRYVGNTPLKAKSKPVDSTGRVANDRKMIESYSSMEIEDTSNDRLFSPIVPTQTPLTLPILQVKQDDLVGIEEIKIISMDDSFTADQRLASVTADPHQFPHNLFERKRSSDADSAKGSSIDLDNSYRAGNIYWGAQSMRSIHWPCIVRVDPETDQIIRKPSGKGTEIHVSYFADRGRRGWVREAAMVPFEGIEDYCTRTKNMEFGKHVKKSLKPEMPKTWKAACALAEEYCAFPIEERIAKFDAQVRLELIRVKISRNRAANIKSHAFKMSESDQPGSLKSSIKRERSFSPESPAFEALPGILLSENSNKKIKMITDSQLTANHLKSTTDHFFQSMQREEHEINVDTIGANSSDRPEFDDVLLFIRHYLFDGRTSPEMEESLQLHVRQICNLKKATNRGTERTAGRQRTQALQKTFVKLGIEPVASFSNGVKRTSRHVDAAVSVKKEPKSLEDKFIFQLDRNFLTKGLPKGFVCYICSRPNNVIKCTKCLQHVHLLCITDDPEQILQMEDTVEAKRFTCGECADGDKNEQVKKCFVCNDETDVEPKYRCTVNACTREYHISCLRLFPQYRIVSANTLICPYHVCHTCVSDEPRSKASHIKISLARCIKCPAAYHPDGRCIPAGSEMLTTTQLVCPRHSLDQTPLNVNWCFFCCKGGDLICCETCPFACHRDCLPCPVPDGKYFCEACESGRMPLYNEVVIVKLGNYRWWPALTLPPSEVPNNVLELRQKPSDICVKFFNTHDMCWLNRKRMYLYQDGDSENLGRENTGSSMDKKYRSAMIEASQIYNKLMAASTLKSVDSVHSSKVAPMYTKIKTNRYVAPLKQPSANRLLDTVEDSVCCCRPEDDDPCGPSSACLNRAILMECSAKTCPAKDRCSNQRFSKRIYPALDVRYFANKGFGLIALEDLTSGQFVIEYVGEVINSAEFDRRVQQMQDTKEENYYFLTVEPDLTIDAGPKGNMSRFMNHSCDPNCETQKWTIGETRFIGLFAIKDIKAGEELTFNYNLESLGNSKRVCLCGAEKCSGYIGEKYRPTKKTDAVHGRNLERFLKIPNKKTKVRKGKNVALVKRQIPANLGTTLNNSTPSVDEEVLLVPDPEPALVDLVDSSIPIDPQLVRIKPEKLDSDE</sequence>
<feature type="compositionally biased region" description="Polar residues" evidence="12">
    <location>
        <begin position="1"/>
        <end position="26"/>
    </location>
</feature>